<dbReference type="Proteomes" id="UP000015530">
    <property type="component" value="Unassembled WGS sequence"/>
</dbReference>
<keyword evidence="1" id="KW-1133">Transmembrane helix</keyword>
<feature type="transmembrane region" description="Helical" evidence="1">
    <location>
        <begin position="57"/>
        <end position="85"/>
    </location>
</feature>
<feature type="transmembrane region" description="Helical" evidence="1">
    <location>
        <begin position="127"/>
        <end position="147"/>
    </location>
</feature>
<protein>
    <submittedName>
        <fullName evidence="2">Uncharacterized protein</fullName>
    </submittedName>
</protein>
<keyword evidence="1" id="KW-0472">Membrane</keyword>
<sequence>MTSDEKPNGLSLLIKIGMFISLVSIAAAFTFVTWLWWTPQDNDIWRSWVLANRLQSSVTLASVIIRTAVGTLAATATAMVASVAVERRGVHLHAIAQVSAARFSGSGPLSLGILALRPSRLDMVVRLVLMLLILTTFAVQFISTLLVSDLQQDEVISFARSIPNTYAVTLDNEIRGGFLLSTSDNYWRQRLRFAETFAEYSEAGLVGEGTDDTGPTVRAFLPFTLKETRESISSFSGMARVTDSRVICLRPIISNLTICEIKISDSESDIGICGVLQIDRSVANSAGSNWPEKDVFTFGCPLPSSGKSPIWQVCQNHTIDSVLTSSEWSLYDPSGMDDIRLLWNAGLQGAWETWENQPWSFNSSSTVDMLNSTEDGPWTVQAFKVTHQHLKVTERHDLKITMCAQSKIELASIRHLNIHASRLPSLSSQTARAEPNYRWTVDPAVYITETLRKQLNAVTNNPLLSRPPDQDGTLAIDKQRLNSSIAEVRSGKWVKNTKGRMMNNILGGLFYRSESAPIMLCSSCLTTRNRSYVPLDDLHIQLFEDTLKETGSPARALQALYFTLERSVYYDKLSSYASSELADEDAAVAEIMTFKLTQIPKHCRGYWAVAGILAAFFAVFASAVWLYRPMRYSLPGNSWHAIAQISESAQLTELLRIARLSTDEEVEQMIEGTAKSPPDPDSCGSIFCVNGSLQRAKRRSLAVFKSVFASGPEREVPRFVLREGVFVRASGEEAYAELNASGCRHRLVRKHSWSESVD</sequence>
<dbReference type="EMBL" id="AMYD01003967">
    <property type="protein sequence ID" value="EQB44550.1"/>
    <property type="molecule type" value="Genomic_DNA"/>
</dbReference>
<keyword evidence="1" id="KW-0812">Transmembrane</keyword>
<gene>
    <name evidence="2" type="ORF">CGLO_16698</name>
</gene>
<dbReference type="HOGENOM" id="CLU_015639_1_0_1"/>
<evidence type="ECO:0000256" key="1">
    <source>
        <dbReference type="SAM" id="Phobius"/>
    </source>
</evidence>
<organism evidence="2 3">
    <name type="scientific">Colletotrichum gloeosporioides (strain Cg-14)</name>
    <name type="common">Anthracnose fungus</name>
    <name type="synonym">Glomerella cingulata</name>
    <dbReference type="NCBI Taxonomy" id="1237896"/>
    <lineage>
        <taxon>Eukaryota</taxon>
        <taxon>Fungi</taxon>
        <taxon>Dikarya</taxon>
        <taxon>Ascomycota</taxon>
        <taxon>Pezizomycotina</taxon>
        <taxon>Sordariomycetes</taxon>
        <taxon>Hypocreomycetidae</taxon>
        <taxon>Glomerellales</taxon>
        <taxon>Glomerellaceae</taxon>
        <taxon>Colletotrichum</taxon>
        <taxon>Colletotrichum gloeosporioides species complex</taxon>
    </lineage>
</organism>
<evidence type="ECO:0000313" key="3">
    <source>
        <dbReference type="Proteomes" id="UP000015530"/>
    </source>
</evidence>
<dbReference type="AlphaFoldDB" id="T0L8Q8"/>
<feature type="transmembrane region" description="Helical" evidence="1">
    <location>
        <begin position="12"/>
        <end position="37"/>
    </location>
</feature>
<dbReference type="OrthoDB" id="5428040at2759"/>
<feature type="transmembrane region" description="Helical" evidence="1">
    <location>
        <begin position="605"/>
        <end position="627"/>
    </location>
</feature>
<name>T0L8Q8_COLGC</name>
<evidence type="ECO:0000313" key="2">
    <source>
        <dbReference type="EMBL" id="EQB44550.1"/>
    </source>
</evidence>
<accession>T0L8Q8</accession>
<reference evidence="3" key="1">
    <citation type="journal article" date="2013" name="Mol. Plant Microbe Interact.">
        <title>Global aspects of pacC regulation of pathogenicity genes in Colletotrichum gloeosporioides as revealed by transcriptome analysis.</title>
        <authorList>
            <person name="Alkan N."/>
            <person name="Meng X."/>
            <person name="Friedlander G."/>
            <person name="Reuveni E."/>
            <person name="Sukno S."/>
            <person name="Sherman A."/>
            <person name="Thon M."/>
            <person name="Fluhr R."/>
            <person name="Prusky D."/>
        </authorList>
    </citation>
    <scope>NUCLEOTIDE SEQUENCE [LARGE SCALE GENOMIC DNA]</scope>
    <source>
        <strain evidence="3">Cg-14</strain>
    </source>
</reference>
<comment type="caution">
    <text evidence="2">The sequence shown here is derived from an EMBL/GenBank/DDBJ whole genome shotgun (WGS) entry which is preliminary data.</text>
</comment>
<proteinExistence type="predicted"/>